<dbReference type="Proteomes" id="UP000467841">
    <property type="component" value="Unassembled WGS sequence"/>
</dbReference>
<dbReference type="PANTHER" id="PTHR33018">
    <property type="entry name" value="OS10G0338966 PROTEIN-RELATED"/>
    <property type="match status" value="1"/>
</dbReference>
<keyword evidence="3" id="KW-1185">Reference proteome</keyword>
<sequence length="614" mass="69651">MMGKTGTRFSKRQAGMEVTPVLAKTKKKDRQTTQTEDGNISEKVSETGNNTCHEEDQIEEQESEEGNNTFEEEEYDEALEDEDVEQPESSHGQEQETVPHPTSKAQTQQLETKKRKTRGPTRMRKVAKHHDDKVEVEFTEIGEHVGGGSVTLSSFIGPLVREHVPELLKDWRELSEETKDTLWEEIQGRFNLTEGWQKEYVFKQMGRLWRTSKSRLTKLVQNTKSKVQLQKLKPNNIQSTAAWNSWVRFRNSTAFKIQSEKYRQLRKRQIPHTTSRKGMVRLAHEMEKVKSIDSEMESTATTNFIEDAKLEATQAELLSKIEDLQIVVHDLAGKKRGSDDVSASDVPDGNKEGIRCQLLDWCSSDDIVVGEGELCSTEHMYKIGRIPLGPNAAAVIVKSVAKPEAYVWRPTPTILILGDTIGLKIAWPAEKAANASTGRVHIFDWNWEGEIIGEGILCSTDPKDLVNNIPLGPNAASLKVVHVERGNAFLWRPSAEMSVLSDALNENLAWPIDKVQLVNPATSPEKTARNSQAVTSEGNLTLLLPIQIYIWIIVPKEWRNHHHVTTKILNWFLLRCDRILRLLLLSFFNMFPPIKLLNHHLLDLFQHGFVEALA</sequence>
<name>A0A6D2HT41_9BRAS</name>
<evidence type="ECO:0000256" key="1">
    <source>
        <dbReference type="SAM" id="MobiDB-lite"/>
    </source>
</evidence>
<protein>
    <submittedName>
        <fullName evidence="2">Uncharacterized protein</fullName>
    </submittedName>
</protein>
<organism evidence="2 3">
    <name type="scientific">Microthlaspi erraticum</name>
    <dbReference type="NCBI Taxonomy" id="1685480"/>
    <lineage>
        <taxon>Eukaryota</taxon>
        <taxon>Viridiplantae</taxon>
        <taxon>Streptophyta</taxon>
        <taxon>Embryophyta</taxon>
        <taxon>Tracheophyta</taxon>
        <taxon>Spermatophyta</taxon>
        <taxon>Magnoliopsida</taxon>
        <taxon>eudicotyledons</taxon>
        <taxon>Gunneridae</taxon>
        <taxon>Pentapetalae</taxon>
        <taxon>rosids</taxon>
        <taxon>malvids</taxon>
        <taxon>Brassicales</taxon>
        <taxon>Brassicaceae</taxon>
        <taxon>Coluteocarpeae</taxon>
        <taxon>Microthlaspi</taxon>
    </lineage>
</organism>
<feature type="compositionally biased region" description="Polar residues" evidence="1">
    <location>
        <begin position="87"/>
        <end position="96"/>
    </location>
</feature>
<evidence type="ECO:0000313" key="3">
    <source>
        <dbReference type="Proteomes" id="UP000467841"/>
    </source>
</evidence>
<reference evidence="2" key="1">
    <citation type="submission" date="2020-01" db="EMBL/GenBank/DDBJ databases">
        <authorList>
            <person name="Mishra B."/>
        </authorList>
    </citation>
    <scope>NUCLEOTIDE SEQUENCE [LARGE SCALE GENOMIC DNA]</scope>
</reference>
<proteinExistence type="predicted"/>
<dbReference type="OrthoDB" id="1429008at2759"/>
<comment type="caution">
    <text evidence="2">The sequence shown here is derived from an EMBL/GenBank/DDBJ whole genome shotgun (WGS) entry which is preliminary data.</text>
</comment>
<dbReference type="InterPro" id="IPR004252">
    <property type="entry name" value="Probable_transposase_24"/>
</dbReference>
<feature type="compositionally biased region" description="Basic residues" evidence="1">
    <location>
        <begin position="113"/>
        <end position="128"/>
    </location>
</feature>
<gene>
    <name evidence="2" type="ORF">MERR_LOCUS6098</name>
</gene>
<accession>A0A6D2HT41</accession>
<dbReference type="AlphaFoldDB" id="A0A6D2HT41"/>
<dbReference type="EMBL" id="CACVBM020000421">
    <property type="protein sequence ID" value="CAA7018863.1"/>
    <property type="molecule type" value="Genomic_DNA"/>
</dbReference>
<feature type="compositionally biased region" description="Acidic residues" evidence="1">
    <location>
        <begin position="56"/>
        <end position="86"/>
    </location>
</feature>
<dbReference type="Pfam" id="PF03004">
    <property type="entry name" value="Transposase_24"/>
    <property type="match status" value="1"/>
</dbReference>
<feature type="region of interest" description="Disordered" evidence="1">
    <location>
        <begin position="1"/>
        <end position="129"/>
    </location>
</feature>
<dbReference type="PANTHER" id="PTHR33018:SF34">
    <property type="entry name" value="OS02G0472350 PROTEIN"/>
    <property type="match status" value="1"/>
</dbReference>
<evidence type="ECO:0000313" key="2">
    <source>
        <dbReference type="EMBL" id="CAA7018863.1"/>
    </source>
</evidence>